<keyword evidence="3" id="KW-0028">Amino-acid biosynthesis</keyword>
<reference evidence="6" key="2">
    <citation type="submission" date="2015-01" db="EMBL/GenBank/DDBJ databases">
        <title>Evolutionary Origins and Diversification of the Mycorrhizal Mutualists.</title>
        <authorList>
            <consortium name="DOE Joint Genome Institute"/>
            <consortium name="Mycorrhizal Genomics Consortium"/>
            <person name="Kohler A."/>
            <person name="Kuo A."/>
            <person name="Nagy L.G."/>
            <person name="Floudas D."/>
            <person name="Copeland A."/>
            <person name="Barry K.W."/>
            <person name="Cichocki N."/>
            <person name="Veneault-Fourrey C."/>
            <person name="LaButti K."/>
            <person name="Lindquist E.A."/>
            <person name="Lipzen A."/>
            <person name="Lundell T."/>
            <person name="Morin E."/>
            <person name="Murat C."/>
            <person name="Riley R."/>
            <person name="Ohm R."/>
            <person name="Sun H."/>
            <person name="Tunlid A."/>
            <person name="Henrissat B."/>
            <person name="Grigoriev I.V."/>
            <person name="Hibbett D.S."/>
            <person name="Martin F."/>
        </authorList>
    </citation>
    <scope>NUCLEOTIDE SEQUENCE [LARGE SCALE GENOMIC DNA]</scope>
    <source>
        <strain evidence="6">Marx 270</strain>
    </source>
</reference>
<dbReference type="Pfam" id="PF05222">
    <property type="entry name" value="AlaDh_PNT_N"/>
    <property type="match status" value="1"/>
</dbReference>
<dbReference type="GO" id="GO:0019878">
    <property type="term" value="P:lysine biosynthetic process via aminoadipic acid"/>
    <property type="evidence" value="ECO:0007669"/>
    <property type="project" value="TreeGrafter"/>
</dbReference>
<proteinExistence type="predicted"/>
<keyword evidence="3" id="KW-0457">Lysine biosynthesis</keyword>
<dbReference type="Pfam" id="PF16653">
    <property type="entry name" value="Sacchrp_dh_C"/>
    <property type="match status" value="1"/>
</dbReference>
<keyword evidence="1" id="KW-0521">NADP</keyword>
<gene>
    <name evidence="5" type="ORF">M404DRAFT_1002653</name>
</gene>
<evidence type="ECO:0000259" key="4">
    <source>
        <dbReference type="SMART" id="SM01003"/>
    </source>
</evidence>
<dbReference type="OrthoDB" id="10059875at2759"/>
<dbReference type="InterPro" id="IPR051168">
    <property type="entry name" value="AASS"/>
</dbReference>
<dbReference type="Gene3D" id="3.40.50.720">
    <property type="entry name" value="NAD(P)-binding Rossmann-like Domain"/>
    <property type="match status" value="2"/>
</dbReference>
<dbReference type="PANTHER" id="PTHR11133:SF22">
    <property type="entry name" value="ALPHA-AMINOADIPIC SEMIALDEHYDE SYNTHASE, MITOCHONDRIAL"/>
    <property type="match status" value="1"/>
</dbReference>
<dbReference type="SUPFAM" id="SSF52283">
    <property type="entry name" value="Formate/glycerate dehydrogenase catalytic domain-like"/>
    <property type="match status" value="1"/>
</dbReference>
<dbReference type="FunFam" id="3.40.50.720:FF:000072">
    <property type="entry name" value="Saccharopine dehydrogenase [NADP(+), L-glutamate-forming]"/>
    <property type="match status" value="1"/>
</dbReference>
<feature type="domain" description="Alanine dehydrogenase/pyridine nucleotide transhydrogenase N-terminal" evidence="4">
    <location>
        <begin position="39"/>
        <end position="191"/>
    </location>
</feature>
<dbReference type="Gene3D" id="3.30.360.10">
    <property type="entry name" value="Dihydrodipicolinate Reductase, domain 2"/>
    <property type="match status" value="1"/>
</dbReference>
<keyword evidence="6" id="KW-1185">Reference proteome</keyword>
<dbReference type="Gene3D" id="1.10.1870.10">
    <property type="entry name" value="Domain 3, Saccharopine reductase"/>
    <property type="match status" value="1"/>
</dbReference>
<dbReference type="STRING" id="870435.A0A0C3JWZ1"/>
<dbReference type="Proteomes" id="UP000054217">
    <property type="component" value="Unassembled WGS sequence"/>
</dbReference>
<dbReference type="GO" id="GO:0005737">
    <property type="term" value="C:cytoplasm"/>
    <property type="evidence" value="ECO:0007669"/>
    <property type="project" value="TreeGrafter"/>
</dbReference>
<dbReference type="PANTHER" id="PTHR11133">
    <property type="entry name" value="SACCHAROPINE DEHYDROGENASE"/>
    <property type="match status" value="1"/>
</dbReference>
<reference evidence="5 6" key="1">
    <citation type="submission" date="2014-04" db="EMBL/GenBank/DDBJ databases">
        <authorList>
            <consortium name="DOE Joint Genome Institute"/>
            <person name="Kuo A."/>
            <person name="Kohler A."/>
            <person name="Costa M.D."/>
            <person name="Nagy L.G."/>
            <person name="Floudas D."/>
            <person name="Copeland A."/>
            <person name="Barry K.W."/>
            <person name="Cichocki N."/>
            <person name="Veneault-Fourrey C."/>
            <person name="LaButti K."/>
            <person name="Lindquist E.A."/>
            <person name="Lipzen A."/>
            <person name="Lundell T."/>
            <person name="Morin E."/>
            <person name="Murat C."/>
            <person name="Sun H."/>
            <person name="Tunlid A."/>
            <person name="Henrissat B."/>
            <person name="Grigoriev I.V."/>
            <person name="Hibbett D.S."/>
            <person name="Martin F."/>
            <person name="Nordberg H.P."/>
            <person name="Cantor M.N."/>
            <person name="Hua S.X."/>
        </authorList>
    </citation>
    <scope>NUCLEOTIDE SEQUENCE [LARGE SCALE GENOMIC DNA]</scope>
    <source>
        <strain evidence="5 6">Marx 270</strain>
    </source>
</reference>
<evidence type="ECO:0000313" key="5">
    <source>
        <dbReference type="EMBL" id="KIO01912.1"/>
    </source>
</evidence>
<dbReference type="InParanoid" id="A0A0C3JWZ1"/>
<evidence type="ECO:0000313" key="6">
    <source>
        <dbReference type="Proteomes" id="UP000054217"/>
    </source>
</evidence>
<keyword evidence="2" id="KW-0560">Oxidoreductase</keyword>
<dbReference type="CDD" id="cd12189">
    <property type="entry name" value="LKR_SDH_like"/>
    <property type="match status" value="1"/>
</dbReference>
<dbReference type="InterPro" id="IPR036291">
    <property type="entry name" value="NAD(P)-bd_dom_sf"/>
</dbReference>
<organism evidence="5 6">
    <name type="scientific">Pisolithus tinctorius Marx 270</name>
    <dbReference type="NCBI Taxonomy" id="870435"/>
    <lineage>
        <taxon>Eukaryota</taxon>
        <taxon>Fungi</taxon>
        <taxon>Dikarya</taxon>
        <taxon>Basidiomycota</taxon>
        <taxon>Agaricomycotina</taxon>
        <taxon>Agaricomycetes</taxon>
        <taxon>Agaricomycetidae</taxon>
        <taxon>Boletales</taxon>
        <taxon>Sclerodermatineae</taxon>
        <taxon>Pisolithaceae</taxon>
        <taxon>Pisolithus</taxon>
    </lineage>
</organism>
<evidence type="ECO:0000256" key="2">
    <source>
        <dbReference type="ARBA" id="ARBA00023002"/>
    </source>
</evidence>
<evidence type="ECO:0000256" key="1">
    <source>
        <dbReference type="ARBA" id="ARBA00022857"/>
    </source>
</evidence>
<dbReference type="InterPro" id="IPR032095">
    <property type="entry name" value="Sacchrp_dh-like_C"/>
</dbReference>
<dbReference type="SUPFAM" id="SSF55347">
    <property type="entry name" value="Glyceraldehyde-3-phosphate dehydrogenase-like, C-terminal domain"/>
    <property type="match status" value="1"/>
</dbReference>
<dbReference type="SMART" id="SM01003">
    <property type="entry name" value="AlaDh_PNT_N"/>
    <property type="match status" value="1"/>
</dbReference>
<name>A0A0C3JWZ1_PISTI</name>
<evidence type="ECO:0000256" key="3">
    <source>
        <dbReference type="ARBA" id="ARBA00023154"/>
    </source>
</evidence>
<sequence length="1044" mass="113384">MSTVGLRRSPRTLSGRRLLKQHTPHRSLATVAPPKLTIGIRQEDSARIWERRCPLTPNAVQELVQQDGVDVIVQPCDRRIFPVDNFLKAGAKVHSTLEPAHIIVGIKETPLNELITSPVSAPQLSGMLTHRTHLMFSHTTKGQPYNMPLLSRFLSENDSQFPTLPRLIDYELLTGSDGKRTVGFGWFAGGAGALESLSALAHAHLEIGVASPFLHTPRPHSHPSIPSLRATLRTIGQRIAEDGTPKPLGAFVIGLTGNGQVSQGVLSILEELPIVKVSVRDLPSLVSNPETDLRKVYLVHASPEDYLSRMDGGQYSRSHYYQNPSLYRSDFATKVAPYLTLFLNGVGWLPGFPRLMTNEHLAVALNRAAEVGPGRFGTIGDISCDIEGGLEFMPRASTLSEPVFKYRPAFLPPHLPAVHIMSVDILPSSLPLDASNHFSGVLMPYLRALVREYRGTRAGAEKQCRYDEALERATVAREGQLAGKHKWLKEPVEKWRSASTSSTAHATISSTMPAPAENAVRKKKNVLMLGSGMVAGPAVDEICKRSDVELIVASNSIDEAKSLTHHLPNARARFLDVNDGEAMAQLIEQADIVISLLPVPFHPSVAELCIRHGKDMVTASYISPAMRALHERAETSGVLLLNEIGLDPGIDHCSAHSLLSRLRSERKRVLSFTSFCGGLPAPDVVTSTQGDGDTSLGYKFSWSPRGVLSAALNEARFKLGGEVVEISSEDILRRYFPDVSVPEGAALRFEGIANRDSLPYVETYSLGDLSKLRTVLRGTLRYPGFSDLMDAFKTIGLLSLSPSSQIPLAGWTDLTRFALQHKLGTNVPGNYDSIQAALFDLLQGRRGKENVEVIDSLMWLGIMPPRPTHLPRVNVAPLPVSPLLPPATAPIDLFTRVLAHKLRYLPGERDMVVLTHEIVVVPDHALDGGLDKAVEESAEVHTSTLITYGTPKASAMATCVGLPVAFATLAVLDGRSTAMGLGLGLGSGVRGPTEVQGVWSAVLGRLEEAGVGMKERVRKVPRRNMSCNEGVMEGKLSLGFFGCS</sequence>
<accession>A0A0C3JWZ1</accession>
<dbReference type="SUPFAM" id="SSF51735">
    <property type="entry name" value="NAD(P)-binding Rossmann-fold domains"/>
    <property type="match status" value="1"/>
</dbReference>
<dbReference type="AlphaFoldDB" id="A0A0C3JWZ1"/>
<dbReference type="InterPro" id="IPR005097">
    <property type="entry name" value="Sacchrp_dh_NADP-bd"/>
</dbReference>
<dbReference type="InterPro" id="IPR007886">
    <property type="entry name" value="AlaDH/PNT_N"/>
</dbReference>
<dbReference type="Pfam" id="PF03435">
    <property type="entry name" value="Sacchrp_dh_NADP"/>
    <property type="match status" value="1"/>
</dbReference>
<dbReference type="EMBL" id="KN831984">
    <property type="protein sequence ID" value="KIO01912.1"/>
    <property type="molecule type" value="Genomic_DNA"/>
</dbReference>
<protein>
    <recommendedName>
        <fullName evidence="4">Alanine dehydrogenase/pyridine nucleotide transhydrogenase N-terminal domain-containing protein</fullName>
    </recommendedName>
</protein>
<dbReference type="HOGENOM" id="CLU_005231_0_0_1"/>
<dbReference type="GO" id="GO:0004753">
    <property type="term" value="F:saccharopine dehydrogenase activity"/>
    <property type="evidence" value="ECO:0007669"/>
    <property type="project" value="TreeGrafter"/>
</dbReference>